<protein>
    <submittedName>
        <fullName evidence="2">Sap-like sulfolipid-1-addressing protein</fullName>
    </submittedName>
</protein>
<sequence>MGAVIGDLLPLAVGVAVSPIPIIAAILMLLGTRAGSTSIGFAVGWLVGIVAATVVFVLLGGAADSTDDGPSTTSSWIKLVLGLLLLAVGVRQWRARTGPHATPAWMAAIDEMTAIKAVGLGFALAAINPKNLLMCAAAGVTIGAGALSVGSTVVAVAVFSVLAAMTVVIPVLAYHLAADRLREPLAHLKEWLQANNTTVMSVLILVIGVGLFGKGLGGL</sequence>
<dbReference type="AlphaFoldDB" id="A0A495K9W7"/>
<name>A0A495K9W7_WILMA</name>
<feature type="transmembrane region" description="Helical" evidence="1">
    <location>
        <begin position="42"/>
        <end position="63"/>
    </location>
</feature>
<dbReference type="OrthoDB" id="4753036at2"/>
<evidence type="ECO:0000313" key="2">
    <source>
        <dbReference type="EMBL" id="RKR97428.1"/>
    </source>
</evidence>
<feature type="transmembrane region" description="Helical" evidence="1">
    <location>
        <begin position="156"/>
        <end position="177"/>
    </location>
</feature>
<keyword evidence="1" id="KW-1133">Transmembrane helix</keyword>
<dbReference type="Pfam" id="PF11139">
    <property type="entry name" value="SfLAP"/>
    <property type="match status" value="1"/>
</dbReference>
<comment type="caution">
    <text evidence="2">The sequence shown here is derived from an EMBL/GenBank/DDBJ whole genome shotgun (WGS) entry which is preliminary data.</text>
</comment>
<dbReference type="RefSeq" id="WP_062794973.1">
    <property type="nucleotide sequence ID" value="NZ_CBCRXS010000007.1"/>
</dbReference>
<feature type="transmembrane region" description="Helical" evidence="1">
    <location>
        <begin position="75"/>
        <end position="93"/>
    </location>
</feature>
<evidence type="ECO:0000313" key="3">
    <source>
        <dbReference type="Proteomes" id="UP000274762"/>
    </source>
</evidence>
<keyword evidence="1" id="KW-0812">Transmembrane</keyword>
<feature type="transmembrane region" description="Helical" evidence="1">
    <location>
        <begin position="12"/>
        <end position="30"/>
    </location>
</feature>
<evidence type="ECO:0000256" key="1">
    <source>
        <dbReference type="SAM" id="Phobius"/>
    </source>
</evidence>
<feature type="transmembrane region" description="Helical" evidence="1">
    <location>
        <begin position="197"/>
        <end position="217"/>
    </location>
</feature>
<dbReference type="Proteomes" id="UP000274762">
    <property type="component" value="Unassembled WGS sequence"/>
</dbReference>
<keyword evidence="1" id="KW-0472">Membrane</keyword>
<organism evidence="2 3">
    <name type="scientific">Williamsia marianensis</name>
    <dbReference type="NCBI Taxonomy" id="85044"/>
    <lineage>
        <taxon>Bacteria</taxon>
        <taxon>Bacillati</taxon>
        <taxon>Actinomycetota</taxon>
        <taxon>Actinomycetes</taxon>
        <taxon>Mycobacteriales</taxon>
        <taxon>Nocardiaceae</taxon>
        <taxon>Williamsia</taxon>
    </lineage>
</organism>
<accession>A0A495K9W7</accession>
<dbReference type="InterPro" id="IPR021315">
    <property type="entry name" value="Gap/Sap"/>
</dbReference>
<dbReference type="EMBL" id="RBKV01000001">
    <property type="protein sequence ID" value="RKR97428.1"/>
    <property type="molecule type" value="Genomic_DNA"/>
</dbReference>
<gene>
    <name evidence="2" type="ORF">DFJ75_4299</name>
</gene>
<proteinExistence type="predicted"/>
<reference evidence="2 3" key="1">
    <citation type="submission" date="2018-10" db="EMBL/GenBank/DDBJ databases">
        <title>Sequencing the genomes of 1000 actinobacteria strains.</title>
        <authorList>
            <person name="Klenk H.-P."/>
        </authorList>
    </citation>
    <scope>NUCLEOTIDE SEQUENCE [LARGE SCALE GENOMIC DNA]</scope>
    <source>
        <strain evidence="2 3">DSM 44343</strain>
    </source>
</reference>